<comment type="catalytic activity">
    <reaction evidence="8 11">
        <text>glycerol + ATP = sn-glycerol 3-phosphate + ADP + H(+)</text>
        <dbReference type="Rhea" id="RHEA:21644"/>
        <dbReference type="ChEBI" id="CHEBI:15378"/>
        <dbReference type="ChEBI" id="CHEBI:17754"/>
        <dbReference type="ChEBI" id="CHEBI:30616"/>
        <dbReference type="ChEBI" id="CHEBI:57597"/>
        <dbReference type="ChEBI" id="CHEBI:456216"/>
        <dbReference type="EC" id="2.7.1.30"/>
    </reaction>
</comment>
<keyword evidence="3 11" id="KW-0808">Transferase</keyword>
<dbReference type="FunFam" id="3.30.420.40:FF:000007">
    <property type="entry name" value="Glycerol kinase"/>
    <property type="match status" value="1"/>
</dbReference>
<accession>A0A1I2KIZ3</accession>
<dbReference type="PROSITE" id="PS00933">
    <property type="entry name" value="FGGY_KINASES_1"/>
    <property type="match status" value="1"/>
</dbReference>
<evidence type="ECO:0000256" key="8">
    <source>
        <dbReference type="ARBA" id="ARBA00052101"/>
    </source>
</evidence>
<evidence type="ECO:0000256" key="11">
    <source>
        <dbReference type="HAMAP-Rule" id="MF_00186"/>
    </source>
</evidence>
<dbReference type="PIRSF" id="PIRSF000538">
    <property type="entry name" value="GlpK"/>
    <property type="match status" value="1"/>
</dbReference>
<dbReference type="PANTHER" id="PTHR10196">
    <property type="entry name" value="SUGAR KINASE"/>
    <property type="match status" value="1"/>
</dbReference>
<evidence type="ECO:0000313" key="15">
    <source>
        <dbReference type="EMBL" id="SFF67002.1"/>
    </source>
</evidence>
<dbReference type="InterPro" id="IPR000577">
    <property type="entry name" value="Carb_kinase_FGGY"/>
</dbReference>
<dbReference type="InterPro" id="IPR043129">
    <property type="entry name" value="ATPase_NBD"/>
</dbReference>
<feature type="binding site" evidence="11">
    <location>
        <position position="134"/>
    </location>
    <ligand>
        <name>sn-glycerol 3-phosphate</name>
        <dbReference type="ChEBI" id="CHEBI:57597"/>
    </ligand>
</feature>
<evidence type="ECO:0000256" key="3">
    <source>
        <dbReference type="ARBA" id="ARBA00022679"/>
    </source>
</evidence>
<dbReference type="InterPro" id="IPR018483">
    <property type="entry name" value="Carb_kinase_FGGY_CS"/>
</dbReference>
<proteinExistence type="inferred from homology"/>
<dbReference type="InterPro" id="IPR018484">
    <property type="entry name" value="FGGY_N"/>
</dbReference>
<feature type="binding site" evidence="11">
    <location>
        <position position="83"/>
    </location>
    <ligand>
        <name>glycerol</name>
        <dbReference type="ChEBI" id="CHEBI:17754"/>
    </ligand>
</feature>
<dbReference type="PROSITE" id="PS00445">
    <property type="entry name" value="FGGY_KINASES_2"/>
    <property type="match status" value="1"/>
</dbReference>
<comment type="similarity">
    <text evidence="2 11 12">Belongs to the FGGY kinase family.</text>
</comment>
<dbReference type="AlphaFoldDB" id="A0A1I2KIZ3"/>
<gene>
    <name evidence="11" type="primary">glpK</name>
    <name evidence="15" type="ORF">SAMN04487885_10644</name>
</gene>
<feature type="binding site" evidence="11">
    <location>
        <position position="409"/>
    </location>
    <ligand>
        <name>ATP</name>
        <dbReference type="ChEBI" id="CHEBI:30616"/>
    </ligand>
</feature>
<dbReference type="Pfam" id="PF02782">
    <property type="entry name" value="FGGY_C"/>
    <property type="match status" value="1"/>
</dbReference>
<dbReference type="Gene3D" id="3.30.420.40">
    <property type="match status" value="2"/>
</dbReference>
<name>A0A1I2KIZ3_9CLOT</name>
<dbReference type="FunFam" id="3.30.420.40:FF:000008">
    <property type="entry name" value="Glycerol kinase"/>
    <property type="match status" value="1"/>
</dbReference>
<comment type="subunit">
    <text evidence="10 11">Homotetramer and homodimer (in equilibrium).</text>
</comment>
<comment type="activity regulation">
    <text evidence="11">Activated by phosphorylation and inhibited by fructose 1,6-bisphosphate (FBP).</text>
</comment>
<dbReference type="Pfam" id="PF00370">
    <property type="entry name" value="FGGY_N"/>
    <property type="match status" value="1"/>
</dbReference>
<evidence type="ECO:0000256" key="7">
    <source>
        <dbReference type="ARBA" id="ARBA00022840"/>
    </source>
</evidence>
<feature type="binding site" evidence="11">
    <location>
        <position position="12"/>
    </location>
    <ligand>
        <name>ATP</name>
        <dbReference type="ChEBI" id="CHEBI:30616"/>
    </ligand>
</feature>
<protein>
    <recommendedName>
        <fullName evidence="11">Glycerol kinase</fullName>
        <ecNumber evidence="11">2.7.1.30</ecNumber>
    </recommendedName>
    <alternativeName>
        <fullName evidence="11">ATP:glycerol 3-phosphotransferase</fullName>
    </alternativeName>
    <alternativeName>
        <fullName evidence="11">Glycerokinase</fullName>
        <shortName evidence="11">GK</shortName>
    </alternativeName>
</protein>
<dbReference type="GO" id="GO:0006072">
    <property type="term" value="P:glycerol-3-phosphate metabolic process"/>
    <property type="evidence" value="ECO:0007669"/>
    <property type="project" value="InterPro"/>
</dbReference>
<feature type="binding site" evidence="11">
    <location>
        <position position="413"/>
    </location>
    <ligand>
        <name>ADP</name>
        <dbReference type="ChEBI" id="CHEBI:456216"/>
    </ligand>
</feature>
<feature type="binding site" evidence="11">
    <location>
        <position position="409"/>
    </location>
    <ligand>
        <name>ADP</name>
        <dbReference type="ChEBI" id="CHEBI:456216"/>
    </ligand>
</feature>
<evidence type="ECO:0000256" key="4">
    <source>
        <dbReference type="ARBA" id="ARBA00022741"/>
    </source>
</evidence>
<evidence type="ECO:0000256" key="5">
    <source>
        <dbReference type="ARBA" id="ARBA00022777"/>
    </source>
</evidence>
<dbReference type="UniPathway" id="UPA00618">
    <property type="reaction ID" value="UER00672"/>
</dbReference>
<dbReference type="InterPro" id="IPR018485">
    <property type="entry name" value="FGGY_C"/>
</dbReference>
<feature type="binding site" evidence="11">
    <location>
        <position position="312"/>
    </location>
    <ligand>
        <name>ATP</name>
        <dbReference type="ChEBI" id="CHEBI:30616"/>
    </ligand>
</feature>
<feature type="binding site" evidence="11">
    <location>
        <position position="82"/>
    </location>
    <ligand>
        <name>sn-glycerol 3-phosphate</name>
        <dbReference type="ChEBI" id="CHEBI:57597"/>
    </ligand>
</feature>
<dbReference type="CDD" id="cd07786">
    <property type="entry name" value="FGGY_EcGK_like"/>
    <property type="match status" value="1"/>
</dbReference>
<feature type="binding site" evidence="11">
    <location>
        <position position="265"/>
    </location>
    <ligand>
        <name>ADP</name>
        <dbReference type="ChEBI" id="CHEBI:456216"/>
    </ligand>
</feature>
<feature type="binding site" evidence="11">
    <location>
        <position position="265"/>
    </location>
    <ligand>
        <name>ATP</name>
        <dbReference type="ChEBI" id="CHEBI:30616"/>
    </ligand>
</feature>
<dbReference type="GO" id="GO:0005829">
    <property type="term" value="C:cytosol"/>
    <property type="evidence" value="ECO:0007669"/>
    <property type="project" value="TreeGrafter"/>
</dbReference>
<evidence type="ECO:0000256" key="1">
    <source>
        <dbReference type="ARBA" id="ARBA00005190"/>
    </source>
</evidence>
<feature type="binding site" evidence="11">
    <location>
        <position position="13"/>
    </location>
    <ligand>
        <name>ATP</name>
        <dbReference type="ChEBI" id="CHEBI:30616"/>
    </ligand>
</feature>
<feature type="binding site" evidence="11">
    <location>
        <position position="16"/>
    </location>
    <ligand>
        <name>ADP</name>
        <dbReference type="ChEBI" id="CHEBI:456216"/>
    </ligand>
</feature>
<dbReference type="Proteomes" id="UP000182135">
    <property type="component" value="Unassembled WGS sequence"/>
</dbReference>
<dbReference type="RefSeq" id="WP_074844888.1">
    <property type="nucleotide sequence ID" value="NZ_BAAACD010000027.1"/>
</dbReference>
<feature type="domain" description="Carbohydrate kinase FGGY C-terminal" evidence="14">
    <location>
        <begin position="260"/>
        <end position="448"/>
    </location>
</feature>
<feature type="binding site" evidence="11">
    <location>
        <position position="244"/>
    </location>
    <ligand>
        <name>glycerol</name>
        <dbReference type="ChEBI" id="CHEBI:17754"/>
    </ligand>
</feature>
<evidence type="ECO:0000256" key="10">
    <source>
        <dbReference type="ARBA" id="ARBA00063665"/>
    </source>
</evidence>
<dbReference type="SUPFAM" id="SSF53067">
    <property type="entry name" value="Actin-like ATPase domain"/>
    <property type="match status" value="2"/>
</dbReference>
<dbReference type="NCBIfam" id="TIGR01311">
    <property type="entry name" value="glycerol_kin"/>
    <property type="match status" value="1"/>
</dbReference>
<dbReference type="EMBL" id="FOOE01000006">
    <property type="protein sequence ID" value="SFF67002.1"/>
    <property type="molecule type" value="Genomic_DNA"/>
</dbReference>
<feature type="binding site" evidence="11">
    <location>
        <position position="14"/>
    </location>
    <ligand>
        <name>ATP</name>
        <dbReference type="ChEBI" id="CHEBI:30616"/>
    </ligand>
</feature>
<dbReference type="eggNOG" id="COG0554">
    <property type="taxonomic scope" value="Bacteria"/>
</dbReference>
<evidence type="ECO:0000256" key="6">
    <source>
        <dbReference type="ARBA" id="ARBA00022798"/>
    </source>
</evidence>
<comment type="pathway">
    <text evidence="1 11">Polyol metabolism; glycerol degradation via glycerol kinase pathway; sn-glycerol 3-phosphate from glycerol: step 1/1.</text>
</comment>
<dbReference type="EC" id="2.7.1.30" evidence="11"/>
<evidence type="ECO:0000256" key="12">
    <source>
        <dbReference type="RuleBase" id="RU003733"/>
    </source>
</evidence>
<feature type="domain" description="Carbohydrate kinase FGGY N-terminal" evidence="13">
    <location>
        <begin position="4"/>
        <end position="250"/>
    </location>
</feature>
<keyword evidence="4 11" id="KW-0547">Nucleotide-binding</keyword>
<feature type="binding site" evidence="11">
    <location>
        <position position="134"/>
    </location>
    <ligand>
        <name>glycerol</name>
        <dbReference type="ChEBI" id="CHEBI:17754"/>
    </ligand>
</feature>
<dbReference type="OrthoDB" id="9805576at2"/>
<feature type="binding site" evidence="11">
    <location>
        <position position="83"/>
    </location>
    <ligand>
        <name>sn-glycerol 3-phosphate</name>
        <dbReference type="ChEBI" id="CHEBI:57597"/>
    </ligand>
</feature>
<keyword evidence="5 11" id="KW-0418">Kinase</keyword>
<keyword evidence="7 11" id="KW-0067">ATP-binding</keyword>
<dbReference type="NCBIfam" id="NF000756">
    <property type="entry name" value="PRK00047.1"/>
    <property type="match status" value="1"/>
</dbReference>
<feature type="binding site" evidence="11">
    <location>
        <position position="243"/>
    </location>
    <ligand>
        <name>sn-glycerol 3-phosphate</name>
        <dbReference type="ChEBI" id="CHEBI:57597"/>
    </ligand>
</feature>
<dbReference type="GO" id="GO:0005524">
    <property type="term" value="F:ATP binding"/>
    <property type="evidence" value="ECO:0007669"/>
    <property type="project" value="UniProtKB-UniRule"/>
</dbReference>
<dbReference type="STRING" id="1529.SAMN04487885_10644"/>
<feature type="binding site" evidence="11">
    <location>
        <position position="308"/>
    </location>
    <ligand>
        <name>ADP</name>
        <dbReference type="ChEBI" id="CHEBI:456216"/>
    </ligand>
</feature>
<feature type="binding site" evidence="11">
    <location>
        <position position="12"/>
    </location>
    <ligand>
        <name>sn-glycerol 3-phosphate</name>
        <dbReference type="ChEBI" id="CHEBI:57597"/>
    </ligand>
</feature>
<dbReference type="GO" id="GO:0004370">
    <property type="term" value="F:glycerol kinase activity"/>
    <property type="evidence" value="ECO:0007669"/>
    <property type="project" value="UniProtKB-UniRule"/>
</dbReference>
<feature type="binding site" evidence="11">
    <location>
        <position position="12"/>
    </location>
    <ligand>
        <name>ADP</name>
        <dbReference type="ChEBI" id="CHEBI:456216"/>
    </ligand>
</feature>
<feature type="binding site" evidence="11">
    <location>
        <position position="308"/>
    </location>
    <ligand>
        <name>ATP</name>
        <dbReference type="ChEBI" id="CHEBI:30616"/>
    </ligand>
</feature>
<keyword evidence="6 11" id="KW-0319">Glycerol metabolism</keyword>
<comment type="function">
    <text evidence="9 11">Key enzyme in the regulation of glycerol uptake and metabolism. Catalyzes the phosphorylation of glycerol to yield sn-glycerol 3-phosphate.</text>
</comment>
<feature type="binding site" evidence="11">
    <location>
        <position position="82"/>
    </location>
    <ligand>
        <name>glycerol</name>
        <dbReference type="ChEBI" id="CHEBI:17754"/>
    </ligand>
</feature>
<organism evidence="15 16">
    <name type="scientific">Clostridium cadaveris</name>
    <dbReference type="NCBI Taxonomy" id="1529"/>
    <lineage>
        <taxon>Bacteria</taxon>
        <taxon>Bacillati</taxon>
        <taxon>Bacillota</taxon>
        <taxon>Clostridia</taxon>
        <taxon>Eubacteriales</taxon>
        <taxon>Clostridiaceae</taxon>
        <taxon>Clostridium</taxon>
    </lineage>
</organism>
<dbReference type="PANTHER" id="PTHR10196:SF69">
    <property type="entry name" value="GLYCEROL KINASE"/>
    <property type="match status" value="1"/>
</dbReference>
<evidence type="ECO:0000256" key="9">
    <source>
        <dbReference type="ARBA" id="ARBA00054633"/>
    </source>
</evidence>
<feature type="binding site" evidence="11">
    <location>
        <position position="243"/>
    </location>
    <ligand>
        <name>glycerol</name>
        <dbReference type="ChEBI" id="CHEBI:17754"/>
    </ligand>
</feature>
<keyword evidence="16" id="KW-1185">Reference proteome</keyword>
<reference evidence="15 16" key="1">
    <citation type="submission" date="2016-10" db="EMBL/GenBank/DDBJ databases">
        <authorList>
            <person name="de Groot N.N."/>
        </authorList>
    </citation>
    <scope>NUCLEOTIDE SEQUENCE [LARGE SCALE GENOMIC DNA]</scope>
    <source>
        <strain evidence="15 16">NLAE-zl-G419</strain>
    </source>
</reference>
<dbReference type="GO" id="GO:0019563">
    <property type="term" value="P:glycerol catabolic process"/>
    <property type="evidence" value="ECO:0007669"/>
    <property type="project" value="UniProtKB-UniRule"/>
</dbReference>
<evidence type="ECO:0000259" key="13">
    <source>
        <dbReference type="Pfam" id="PF00370"/>
    </source>
</evidence>
<sequence>MPKYMMSLDQGTTSSRCILFDETGSIISVAQKEFTQIYPYAGWVEHDPMEIWSTQLSVATEAMAKIGATADEIAGIGITNQRETTVVWNKNTGVPIYNAIVWQCRRTANFCDKLREEGYDKYLKEKTGLILDAYFSGTKLNWILNNVEGAREEAENGNLLFGTIDTWLIWNLTKGKVHVTDYSNASRTLLFNIHELKWDEDILAKLNIPTSVLPEVKPSSCIYGYSDSSLFGKEIPIAGVAGDQQAALFGQCCYEPGTAKNTYGTGCFMLMNTGETAVESKNGLLTTIAWGIDGKVEYALEGSIFVAGAAIQWLRDELRMIKTSPESEKYAEAVEDTNGVYMVPAFVGLGAPHWDSYARGTIVGLTRGTKKEHFIRATLESLAYQTYDVLKAMEEDSSIKLQALKVDGGACANNFLMQFQSDILGVEVQRPEVIETTALGAAYLAGLAVGYWKDKDDVKKHWAVSRKFDSEMNDEKCAELLEGWHEAVKRSKGWAK</sequence>
<dbReference type="InterPro" id="IPR005999">
    <property type="entry name" value="Glycerol_kin"/>
</dbReference>
<evidence type="ECO:0000259" key="14">
    <source>
        <dbReference type="Pfam" id="PF02782"/>
    </source>
</evidence>
<evidence type="ECO:0000256" key="2">
    <source>
        <dbReference type="ARBA" id="ARBA00009156"/>
    </source>
</evidence>
<evidence type="ECO:0000313" key="16">
    <source>
        <dbReference type="Proteomes" id="UP000182135"/>
    </source>
</evidence>
<dbReference type="HAMAP" id="MF_00186">
    <property type="entry name" value="Glycerol_kin"/>
    <property type="match status" value="1"/>
</dbReference>